<evidence type="ECO:0000256" key="1">
    <source>
        <dbReference type="ARBA" id="ARBA00001933"/>
    </source>
</evidence>
<comment type="cofactor">
    <cofactor evidence="1">
        <name>pyridoxal 5'-phosphate</name>
        <dbReference type="ChEBI" id="CHEBI:597326"/>
    </cofactor>
</comment>
<dbReference type="PIRSF" id="PIRSF001434">
    <property type="entry name" value="CGS"/>
    <property type="match status" value="1"/>
</dbReference>
<evidence type="ECO:0000256" key="3">
    <source>
        <dbReference type="ARBA" id="ARBA00022898"/>
    </source>
</evidence>
<dbReference type="Gene3D" id="3.40.640.10">
    <property type="entry name" value="Type I PLP-dependent aspartate aminotransferase-like (Major domain)"/>
    <property type="match status" value="1"/>
</dbReference>
<dbReference type="EC" id="4.4.1.1" evidence="4"/>
<accession>A0A3B0WUW8</accession>
<dbReference type="CDD" id="cd00614">
    <property type="entry name" value="CGS_like"/>
    <property type="match status" value="1"/>
</dbReference>
<dbReference type="GO" id="GO:0003962">
    <property type="term" value="F:cystathionine gamma-synthase activity"/>
    <property type="evidence" value="ECO:0007669"/>
    <property type="project" value="TreeGrafter"/>
</dbReference>
<evidence type="ECO:0000313" key="4">
    <source>
        <dbReference type="EMBL" id="VAW48126.1"/>
    </source>
</evidence>
<dbReference type="GO" id="GO:0019343">
    <property type="term" value="P:cysteine biosynthetic process via cystathionine"/>
    <property type="evidence" value="ECO:0007669"/>
    <property type="project" value="TreeGrafter"/>
</dbReference>
<dbReference type="PROSITE" id="PS00868">
    <property type="entry name" value="CYS_MET_METAB_PP"/>
    <property type="match status" value="1"/>
</dbReference>
<dbReference type="PANTHER" id="PTHR11808:SF15">
    <property type="entry name" value="CYSTATHIONINE GAMMA-LYASE"/>
    <property type="match status" value="1"/>
</dbReference>
<name>A0A3B0WUW8_9ZZZZ</name>
<dbReference type="InterPro" id="IPR000277">
    <property type="entry name" value="Cys/Met-Metab_PyrdxlP-dep_enz"/>
</dbReference>
<dbReference type="InterPro" id="IPR054542">
    <property type="entry name" value="Cys_met_metab_PP"/>
</dbReference>
<keyword evidence="3" id="KW-0663">Pyridoxal phosphate</keyword>
<reference evidence="4" key="1">
    <citation type="submission" date="2018-06" db="EMBL/GenBank/DDBJ databases">
        <authorList>
            <person name="Zhirakovskaya E."/>
        </authorList>
    </citation>
    <scope>NUCLEOTIDE SEQUENCE</scope>
</reference>
<proteinExistence type="inferred from homology"/>
<dbReference type="GO" id="GO:0004123">
    <property type="term" value="F:cystathionine gamma-lyase activity"/>
    <property type="evidence" value="ECO:0007669"/>
    <property type="project" value="TreeGrafter"/>
</dbReference>
<dbReference type="Pfam" id="PF01053">
    <property type="entry name" value="Cys_Met_Meta_PP"/>
    <property type="match status" value="1"/>
</dbReference>
<dbReference type="FunFam" id="3.40.640.10:FF:000009">
    <property type="entry name" value="Cystathionine gamma-synthase homolog"/>
    <property type="match status" value="1"/>
</dbReference>
<evidence type="ECO:0000256" key="2">
    <source>
        <dbReference type="ARBA" id="ARBA00009077"/>
    </source>
</evidence>
<feature type="non-terminal residue" evidence="4">
    <location>
        <position position="354"/>
    </location>
</feature>
<protein>
    <submittedName>
        <fullName evidence="4">Cystathionine gamma-lyase</fullName>
        <ecNumber evidence="4">4.4.1.1</ecNumber>
    </submittedName>
</protein>
<dbReference type="GO" id="GO:0030170">
    <property type="term" value="F:pyridoxal phosphate binding"/>
    <property type="evidence" value="ECO:0007669"/>
    <property type="project" value="InterPro"/>
</dbReference>
<dbReference type="PANTHER" id="PTHR11808">
    <property type="entry name" value="TRANS-SULFURATION ENZYME FAMILY MEMBER"/>
    <property type="match status" value="1"/>
</dbReference>
<gene>
    <name evidence="4" type="ORF">MNBD_GAMMA02-1285</name>
</gene>
<keyword evidence="4" id="KW-0456">Lyase</keyword>
<dbReference type="InterPro" id="IPR015421">
    <property type="entry name" value="PyrdxlP-dep_Trfase_major"/>
</dbReference>
<dbReference type="InterPro" id="IPR015422">
    <property type="entry name" value="PyrdxlP-dep_Trfase_small"/>
</dbReference>
<dbReference type="EMBL" id="UOFA01000388">
    <property type="protein sequence ID" value="VAW48126.1"/>
    <property type="molecule type" value="Genomic_DNA"/>
</dbReference>
<dbReference type="GO" id="GO:0019346">
    <property type="term" value="P:transsulfuration"/>
    <property type="evidence" value="ECO:0007669"/>
    <property type="project" value="InterPro"/>
</dbReference>
<organism evidence="4">
    <name type="scientific">hydrothermal vent metagenome</name>
    <dbReference type="NCBI Taxonomy" id="652676"/>
    <lineage>
        <taxon>unclassified sequences</taxon>
        <taxon>metagenomes</taxon>
        <taxon>ecological metagenomes</taxon>
    </lineage>
</organism>
<dbReference type="GO" id="GO:0005737">
    <property type="term" value="C:cytoplasm"/>
    <property type="evidence" value="ECO:0007669"/>
    <property type="project" value="TreeGrafter"/>
</dbReference>
<dbReference type="Gene3D" id="3.90.1150.10">
    <property type="entry name" value="Aspartate Aminotransferase, domain 1"/>
    <property type="match status" value="1"/>
</dbReference>
<comment type="similarity">
    <text evidence="2">Belongs to the trans-sulfuration enzymes family.</text>
</comment>
<dbReference type="AlphaFoldDB" id="A0A3B0WUW8"/>
<sequence>MNNNEYKKDKEYKGLQTKAIHAGQFVDPTTGAVMPPIYTTSTYVQSSPGKHQGFEYSRSHNPTRFAYERAVAAMENGTHGFAFASGMAATSTIIELLDAGDHVIAMDDLYGGTNRLFGMVRNRSANLDFDYVDLTAELDNLDDYLKPNSKMIWVETPTNPMLKVVDIEKIVAFAKKHGLLTVVDNTFASPYLQNPLDMGADLVMHSATKFINGHSDMVGGFVAVNDHQLAEKVGFLQNAVGGVGGAFDSYLALRGFKTLPLRMEKHCQNAQAIAEWLENDPRVEKVIYPGLKSHPQHELAKKQMRGFGGIITVLIKGGIEETATMMEKCHLFALAESLGGIESLINHPAIMTHA</sequence>
<dbReference type="SUPFAM" id="SSF53383">
    <property type="entry name" value="PLP-dependent transferases"/>
    <property type="match status" value="1"/>
</dbReference>
<dbReference type="InterPro" id="IPR015424">
    <property type="entry name" value="PyrdxlP-dep_Trfase"/>
</dbReference>